<sequence>MTKSQFYGRSGEGGGEMGLLESSSPDGQNPTDEGMDSVMVYTPAFDRYNLNEMEIAIAQTLYLMIVPEIQNAVDFKMTQILNQYLQAPWPGSLQNARPPHPVPPPRPLPGVPP</sequence>
<dbReference type="Proteomes" id="UP000708208">
    <property type="component" value="Unassembled WGS sequence"/>
</dbReference>
<feature type="non-terminal residue" evidence="2">
    <location>
        <position position="1"/>
    </location>
</feature>
<organism evidence="2 3">
    <name type="scientific">Allacma fusca</name>
    <dbReference type="NCBI Taxonomy" id="39272"/>
    <lineage>
        <taxon>Eukaryota</taxon>
        <taxon>Metazoa</taxon>
        <taxon>Ecdysozoa</taxon>
        <taxon>Arthropoda</taxon>
        <taxon>Hexapoda</taxon>
        <taxon>Collembola</taxon>
        <taxon>Symphypleona</taxon>
        <taxon>Sminthuridae</taxon>
        <taxon>Allacma</taxon>
    </lineage>
</organism>
<evidence type="ECO:0000313" key="2">
    <source>
        <dbReference type="EMBL" id="CAG7824393.1"/>
    </source>
</evidence>
<dbReference type="AlphaFoldDB" id="A0A8J2L0W5"/>
<comment type="caution">
    <text evidence="2">The sequence shown here is derived from an EMBL/GenBank/DDBJ whole genome shotgun (WGS) entry which is preliminary data.</text>
</comment>
<reference evidence="2" key="1">
    <citation type="submission" date="2021-06" db="EMBL/GenBank/DDBJ databases">
        <authorList>
            <person name="Hodson N. C."/>
            <person name="Mongue J. A."/>
            <person name="Jaron S. K."/>
        </authorList>
    </citation>
    <scope>NUCLEOTIDE SEQUENCE</scope>
</reference>
<name>A0A8J2L0W5_9HEXA</name>
<protein>
    <submittedName>
        <fullName evidence="2">Uncharacterized protein</fullName>
    </submittedName>
</protein>
<gene>
    <name evidence="2" type="ORF">AFUS01_LOCUS34551</name>
</gene>
<keyword evidence="3" id="KW-1185">Reference proteome</keyword>
<proteinExistence type="predicted"/>
<feature type="compositionally biased region" description="Pro residues" evidence="1">
    <location>
        <begin position="98"/>
        <end position="113"/>
    </location>
</feature>
<dbReference type="EMBL" id="CAJVCH010532602">
    <property type="protein sequence ID" value="CAG7824393.1"/>
    <property type="molecule type" value="Genomic_DNA"/>
</dbReference>
<feature type="region of interest" description="Disordered" evidence="1">
    <location>
        <begin position="1"/>
        <end position="35"/>
    </location>
</feature>
<evidence type="ECO:0000313" key="3">
    <source>
        <dbReference type="Proteomes" id="UP000708208"/>
    </source>
</evidence>
<evidence type="ECO:0000256" key="1">
    <source>
        <dbReference type="SAM" id="MobiDB-lite"/>
    </source>
</evidence>
<accession>A0A8J2L0W5</accession>
<feature type="region of interest" description="Disordered" evidence="1">
    <location>
        <begin position="89"/>
        <end position="113"/>
    </location>
</feature>